<feature type="region of interest" description="Disordered" evidence="1">
    <location>
        <begin position="1"/>
        <end position="234"/>
    </location>
</feature>
<feature type="compositionally biased region" description="Gly residues" evidence="1">
    <location>
        <begin position="104"/>
        <end position="116"/>
    </location>
</feature>
<feature type="region of interest" description="Disordered" evidence="1">
    <location>
        <begin position="320"/>
        <end position="380"/>
    </location>
</feature>
<dbReference type="Proteomes" id="UP000650467">
    <property type="component" value="Unassembled WGS sequence"/>
</dbReference>
<dbReference type="InterPro" id="IPR013584">
    <property type="entry name" value="RAP"/>
</dbReference>
<feature type="region of interest" description="Disordered" evidence="1">
    <location>
        <begin position="694"/>
        <end position="728"/>
    </location>
</feature>
<feature type="compositionally biased region" description="Low complexity" evidence="1">
    <location>
        <begin position="155"/>
        <end position="182"/>
    </location>
</feature>
<name>A0A835T7Z5_CHLIN</name>
<feature type="region of interest" description="Disordered" evidence="1">
    <location>
        <begin position="1372"/>
        <end position="1397"/>
    </location>
</feature>
<feature type="compositionally biased region" description="Low complexity" evidence="1">
    <location>
        <begin position="77"/>
        <end position="103"/>
    </location>
</feature>
<protein>
    <recommendedName>
        <fullName evidence="2">RAP domain-containing protein</fullName>
    </recommendedName>
</protein>
<feature type="compositionally biased region" description="Polar residues" evidence="1">
    <location>
        <begin position="1239"/>
        <end position="1262"/>
    </location>
</feature>
<feature type="compositionally biased region" description="Low complexity" evidence="1">
    <location>
        <begin position="199"/>
        <end position="211"/>
    </location>
</feature>
<feature type="compositionally biased region" description="Polar residues" evidence="1">
    <location>
        <begin position="352"/>
        <end position="370"/>
    </location>
</feature>
<accession>A0A835T7Z5</accession>
<feature type="region of interest" description="Disordered" evidence="1">
    <location>
        <begin position="1234"/>
        <end position="1262"/>
    </location>
</feature>
<organism evidence="3 4">
    <name type="scientific">Chlamydomonas incerta</name>
    <dbReference type="NCBI Taxonomy" id="51695"/>
    <lineage>
        <taxon>Eukaryota</taxon>
        <taxon>Viridiplantae</taxon>
        <taxon>Chlorophyta</taxon>
        <taxon>core chlorophytes</taxon>
        <taxon>Chlorophyceae</taxon>
        <taxon>CS clade</taxon>
        <taxon>Chlamydomonadales</taxon>
        <taxon>Chlamydomonadaceae</taxon>
        <taxon>Chlamydomonas</taxon>
    </lineage>
</organism>
<feature type="region of interest" description="Disordered" evidence="1">
    <location>
        <begin position="426"/>
        <end position="445"/>
    </location>
</feature>
<feature type="compositionally biased region" description="Low complexity" evidence="1">
    <location>
        <begin position="117"/>
        <end position="132"/>
    </location>
</feature>
<feature type="compositionally biased region" description="Low complexity" evidence="1">
    <location>
        <begin position="694"/>
        <end position="715"/>
    </location>
</feature>
<feature type="compositionally biased region" description="Low complexity" evidence="1">
    <location>
        <begin position="219"/>
        <end position="233"/>
    </location>
</feature>
<feature type="compositionally biased region" description="Polar residues" evidence="1">
    <location>
        <begin position="183"/>
        <end position="196"/>
    </location>
</feature>
<sequence>MRQAAQQEDAREAGPVAAPPAAHAELSQEVAPPPVSGAFTHSSNRDTRSAVRRDAATADSKPLPGPTSTAVAAVHFSSSSNSSSSNSSSSSSSRSSSSGAAIASGGGGGGGGGSAGSGNERMMAARRAVVMMQWDQHLGRRGRSSAPLLAGGKGSSTSSASSSIASTSIASISNSNSTGSGSVRSETSGAATSSPEGHQPAARQAALPAAAVGHSQTGSSAPAPATATPTAPLLAPPLPTASTVGTAVPAAVGAAVTTPPVMSGAAGAGTAQPTGPLLAGVRPALLGRTIQGRIARLQAAQEELRAVRQARVEAALQPPMAQPPLPAQAQPPQGQPAQGQSGQVPQVARLSAQAQPGQRQDSASTATQVAATGLPARSARPAVLAPGLQADTTTAAPSLPASGASLNSPGLLAAAAPVKSVTSRPAMGTSAATAGPSSPAAASAASTETAGIVRAPADLSAATPAAAPVPAAAPAPAPAAAPAAAAEAPEAAAARDLLTRLSRYQPISREDGPAVLAPYARYSPAAYQAAATAAAAQPQLLLAPLSLPQLAAVAAGYAAAGHRHEQLLEALAGVALTKAGGASSIGGGGGSGRAAGAVSKGKAASEAKQSRLTFRAACVFLTALARLGYRGAAVTRLAAALGVWLARQLNSGAVTPRAKWKGTWLAAALWAYAALEQLPVPPAAAAAAPATAPPAQAAAPSSGGDAAAAAARGPSLPAPPLAPPRTAASPELELARGGALLFTEAAEAVRVAPGWLHLMDGREALWSLWAFRRAAVAYGRGEGTASGAVYVAAAGGYAMLQSGGGGGGGRGPGGMAALPLVVAAPRYEANPLVELKLAARATSLFPQLDPGQLAEAHVLLLECGLAAGEFPQALAALRRCAIARAESIRPQPLAVMVAALAAMQVRDVVWLSALAMACRNKMINMMPDQIVAVLHAFGSVLRFHHLPLFHAAAVVCSTPDMWRLGGLGAGEVLRLAGAFAATRHYEGRLLRAAAERMLQLGSTGSTAGQRAGLLQSLCSLQYRHNGLLRVVAMDTFGLAGAGAASGSGSAALVNWGSSTGFAGAGAAAALATPLSGAAGAARQGLTPNLLVAVAEACGQLQHRPPGLLPALHASRAVVWPRLAITQRATLCWALLVLTGGLSAQTSAAAVPRAAKRAGRQLAAAAASQEQHQLRHRQRQLEQEQLLLQALVDYLQALGVGSQRWPPSAPCSHHVQLLVACTVLASCPPLPATALAQPGQEPSATGAQDVQQTPDELSSQPTALQQQLRGELNKLPAGAVQRALEVERRARSSALAGWAREVAAVVREVLQEAHVDDAADAEAQQPLPPQWLGRPPAVLVSSGVSTGVEVCDSAMLVDVAVELELEVPQPLAKGRGRGRRTSARATADVPSTEQGADVEEAAAELPRRLRQRLRLALDLCPLPPPPPRTAAPVRSAAAGAGVGARSAAEAAPARTTGAPWSLAVGAALGGAVVRNSRWLLSGTGALRRRLLTRGGWLVVPVRERQWKDLRSAEQRRRAVREWLRAALAHVQL</sequence>
<comment type="caution">
    <text evidence="3">The sequence shown here is derived from an EMBL/GenBank/DDBJ whole genome shotgun (WGS) entry which is preliminary data.</text>
</comment>
<evidence type="ECO:0000256" key="1">
    <source>
        <dbReference type="SAM" id="MobiDB-lite"/>
    </source>
</evidence>
<dbReference type="PROSITE" id="PS51286">
    <property type="entry name" value="RAP"/>
    <property type="match status" value="1"/>
</dbReference>
<dbReference type="OrthoDB" id="546251at2759"/>
<reference evidence="3" key="1">
    <citation type="journal article" date="2020" name="bioRxiv">
        <title>Comparative genomics of Chlamydomonas.</title>
        <authorList>
            <person name="Craig R.J."/>
            <person name="Hasan A.R."/>
            <person name="Ness R.W."/>
            <person name="Keightley P.D."/>
        </authorList>
    </citation>
    <scope>NUCLEOTIDE SEQUENCE</scope>
    <source>
        <strain evidence="3">SAG 7.73</strain>
    </source>
</reference>
<gene>
    <name evidence="3" type="ORF">HXX76_005267</name>
</gene>
<evidence type="ECO:0000313" key="3">
    <source>
        <dbReference type="EMBL" id="KAG2438722.1"/>
    </source>
</evidence>
<feature type="domain" description="RAP" evidence="2">
    <location>
        <begin position="1461"/>
        <end position="1520"/>
    </location>
</feature>
<evidence type="ECO:0000259" key="2">
    <source>
        <dbReference type="PROSITE" id="PS51286"/>
    </source>
</evidence>
<dbReference type="EMBL" id="JAEHOC010000009">
    <property type="protein sequence ID" value="KAG2438722.1"/>
    <property type="molecule type" value="Genomic_DNA"/>
</dbReference>
<feature type="compositionally biased region" description="Low complexity" evidence="1">
    <location>
        <begin position="327"/>
        <end position="348"/>
    </location>
</feature>
<evidence type="ECO:0000313" key="4">
    <source>
        <dbReference type="Proteomes" id="UP000650467"/>
    </source>
</evidence>
<keyword evidence="4" id="KW-1185">Reference proteome</keyword>
<feature type="compositionally biased region" description="Low complexity" evidence="1">
    <location>
        <begin position="1"/>
        <end position="24"/>
    </location>
</feature>
<proteinExistence type="predicted"/>
<feature type="compositionally biased region" description="Basic and acidic residues" evidence="1">
    <location>
        <begin position="43"/>
        <end position="56"/>
    </location>
</feature>